<evidence type="ECO:0000256" key="13">
    <source>
        <dbReference type="PROSITE-ProRule" id="PRU00502"/>
    </source>
</evidence>
<evidence type="ECO:0000256" key="11">
    <source>
        <dbReference type="PIRSR" id="PIRSR016308-1"/>
    </source>
</evidence>
<keyword evidence="10 12" id="KW-0862">Zinc</keyword>
<evidence type="ECO:0000256" key="3">
    <source>
        <dbReference type="ARBA" id="ARBA00022670"/>
    </source>
</evidence>
<evidence type="ECO:0000259" key="16">
    <source>
        <dbReference type="PROSITE" id="PS50235"/>
    </source>
</evidence>
<dbReference type="GO" id="GO:0005634">
    <property type="term" value="C:nucleus"/>
    <property type="evidence" value="ECO:0007669"/>
    <property type="project" value="TreeGrafter"/>
</dbReference>
<dbReference type="GO" id="GO:0008270">
    <property type="term" value="F:zinc ion binding"/>
    <property type="evidence" value="ECO:0007669"/>
    <property type="project" value="UniProtKB-KW"/>
</dbReference>
<dbReference type="Pfam" id="PF00443">
    <property type="entry name" value="UCH"/>
    <property type="match status" value="1"/>
</dbReference>
<comment type="catalytic activity">
    <reaction evidence="1 14">
        <text>Thiol-dependent hydrolysis of ester, thioester, amide, peptide and isopeptide bonds formed by the C-terminal Gly of ubiquitin (a 76-residue protein attached to proteins as an intracellular targeting signal).</text>
        <dbReference type="EC" id="3.4.19.12"/>
    </reaction>
</comment>
<dbReference type="Pfam" id="PF17807">
    <property type="entry name" value="zf-UBP_var"/>
    <property type="match status" value="1"/>
</dbReference>
<dbReference type="InterPro" id="IPR041432">
    <property type="entry name" value="UBP13_Znf-UBP_var"/>
</dbReference>
<dbReference type="InterPro" id="IPR016652">
    <property type="entry name" value="Ubiquitinyl_hydrolase"/>
</dbReference>
<feature type="active site" description="Nucleophile" evidence="11">
    <location>
        <position position="314"/>
    </location>
</feature>
<dbReference type="SUPFAM" id="SSF57850">
    <property type="entry name" value="RING/U-box"/>
    <property type="match status" value="1"/>
</dbReference>
<evidence type="ECO:0000259" key="15">
    <source>
        <dbReference type="PROSITE" id="PS50030"/>
    </source>
</evidence>
<comment type="caution">
    <text evidence="18">The sequence shown here is derived from an EMBL/GenBank/DDBJ whole genome shotgun (WGS) entry which is preliminary data.</text>
</comment>
<dbReference type="SMART" id="SM00290">
    <property type="entry name" value="ZnF_UBP"/>
    <property type="match status" value="1"/>
</dbReference>
<dbReference type="Gene3D" id="1.10.8.10">
    <property type="entry name" value="DNA helicase RuvA subunit, C-terminal domain"/>
    <property type="match status" value="1"/>
</dbReference>
<proteinExistence type="inferred from homology"/>
<dbReference type="GO" id="GO:0006508">
    <property type="term" value="P:proteolysis"/>
    <property type="evidence" value="ECO:0007669"/>
    <property type="project" value="UniProtKB-KW"/>
</dbReference>
<feature type="binding site" evidence="12">
    <location>
        <position position="212"/>
    </location>
    <ligand>
        <name>Zn(2+)</name>
        <dbReference type="ChEBI" id="CHEBI:29105"/>
    </ligand>
</feature>
<evidence type="ECO:0000256" key="5">
    <source>
        <dbReference type="ARBA" id="ARBA00022737"/>
    </source>
</evidence>
<dbReference type="InterPro" id="IPR050164">
    <property type="entry name" value="Peptidase_C19"/>
</dbReference>
<dbReference type="PROSITE" id="PS00973">
    <property type="entry name" value="USP_2"/>
    <property type="match status" value="1"/>
</dbReference>
<comment type="similarity">
    <text evidence="2 14">Belongs to the peptidase C19 family.</text>
</comment>
<dbReference type="PROSITE" id="PS00972">
    <property type="entry name" value="USP_1"/>
    <property type="match status" value="1"/>
</dbReference>
<keyword evidence="7 14" id="KW-0833">Ubl conjugation pathway</keyword>
<feature type="binding site" evidence="12">
    <location>
        <position position="180"/>
    </location>
    <ligand>
        <name>Zn(2+)</name>
        <dbReference type="ChEBI" id="CHEBI:29105"/>
    </ligand>
</feature>
<reference evidence="18 19" key="1">
    <citation type="submission" date="2013-07" db="EMBL/GenBank/DDBJ databases">
        <authorList>
            <person name="Stoco P.H."/>
            <person name="Wagner G."/>
            <person name="Gerber A."/>
            <person name="Zaha A."/>
            <person name="Thompson C."/>
            <person name="Bartholomeu D.C."/>
            <person name="Luckemeyer D.D."/>
            <person name="Bahia D."/>
            <person name="Loreto E."/>
            <person name="Prestes E.B."/>
            <person name="Lima F.M."/>
            <person name="Rodrigues-Luiz G."/>
            <person name="Vallejo G.A."/>
            <person name="Filho J.F."/>
            <person name="Monteiro K.M."/>
            <person name="Tyler K.M."/>
            <person name="de Almeida L.G."/>
            <person name="Ortiz M.F."/>
            <person name="Siervo M.A."/>
            <person name="de Moraes M.H."/>
            <person name="Cunha O.L."/>
            <person name="Mendonca-Neto R."/>
            <person name="Silva R."/>
            <person name="Teixeira S.M."/>
            <person name="Murta S.M."/>
            <person name="Sincero T.C."/>
            <person name="Mendes T.A."/>
            <person name="Urmenyi T.P."/>
            <person name="Silva V.G."/>
            <person name="da Rocha W.D."/>
            <person name="Andersson B."/>
            <person name="Romanha A.J."/>
            <person name="Steindel M."/>
            <person name="de Vasconcelos A.T."/>
            <person name="Grisard E.C."/>
        </authorList>
    </citation>
    <scope>NUCLEOTIDE SEQUENCE [LARGE SCALE GENOMIC DNA]</scope>
    <source>
        <strain evidence="18 19">SC58</strain>
    </source>
</reference>
<feature type="domain" description="UBA" evidence="15">
    <location>
        <begin position="598"/>
        <end position="638"/>
    </location>
</feature>
<keyword evidence="6 13" id="KW-0863">Zinc-finger</keyword>
<dbReference type="EMBL" id="AUPL01006221">
    <property type="protein sequence ID" value="ESL06110.1"/>
    <property type="molecule type" value="Genomic_DNA"/>
</dbReference>
<dbReference type="PIRSF" id="PIRSF016308">
    <property type="entry name" value="UBP"/>
    <property type="match status" value="1"/>
</dbReference>
<name>A0A061IVL8_TRYRA</name>
<evidence type="ECO:0000256" key="2">
    <source>
        <dbReference type="ARBA" id="ARBA00009085"/>
    </source>
</evidence>
<dbReference type="InterPro" id="IPR038765">
    <property type="entry name" value="Papain-like_cys_pep_sf"/>
</dbReference>
<dbReference type="InterPro" id="IPR028889">
    <property type="entry name" value="USP"/>
</dbReference>
<dbReference type="SUPFAM" id="SSF54001">
    <property type="entry name" value="Cysteine proteinases"/>
    <property type="match status" value="1"/>
</dbReference>
<keyword evidence="9 14" id="KW-0788">Thiol protease</keyword>
<keyword evidence="19" id="KW-1185">Reference proteome</keyword>
<dbReference type="PANTHER" id="PTHR24006:SF664">
    <property type="entry name" value="UBIQUITIN CARBOXYL-TERMINAL HYDROLASE"/>
    <property type="match status" value="1"/>
</dbReference>
<evidence type="ECO:0000256" key="12">
    <source>
        <dbReference type="PIRSR" id="PIRSR016308-3"/>
    </source>
</evidence>
<dbReference type="Gene3D" id="3.30.40.10">
    <property type="entry name" value="Zinc/RING finger domain, C3HC4 (zinc finger)"/>
    <property type="match status" value="2"/>
</dbReference>
<keyword evidence="5" id="KW-0677">Repeat</keyword>
<dbReference type="InterPro" id="IPR001394">
    <property type="entry name" value="Peptidase_C19_UCH"/>
</dbReference>
<gene>
    <name evidence="18" type="ORF">TRSC58_06221</name>
</gene>
<keyword evidence="8 14" id="KW-0378">Hydrolase</keyword>
<dbReference type="Proteomes" id="UP000031737">
    <property type="component" value="Unassembled WGS sequence"/>
</dbReference>
<evidence type="ECO:0000256" key="10">
    <source>
        <dbReference type="ARBA" id="ARBA00022833"/>
    </source>
</evidence>
<dbReference type="InterPro" id="IPR018200">
    <property type="entry name" value="USP_CS"/>
</dbReference>
<dbReference type="PANTHER" id="PTHR24006">
    <property type="entry name" value="UBIQUITIN CARBOXYL-TERMINAL HYDROLASE"/>
    <property type="match status" value="1"/>
</dbReference>
<accession>A0A061IVL8</accession>
<keyword evidence="4 12" id="KW-0479">Metal-binding</keyword>
<dbReference type="PROSITE" id="PS50271">
    <property type="entry name" value="ZF_UBP"/>
    <property type="match status" value="1"/>
</dbReference>
<feature type="binding site" evidence="12">
    <location>
        <position position="185"/>
    </location>
    <ligand>
        <name>Zn(2+)</name>
        <dbReference type="ChEBI" id="CHEBI:29105"/>
    </ligand>
</feature>
<feature type="binding site" evidence="12">
    <location>
        <position position="202"/>
    </location>
    <ligand>
        <name>Zn(2+)</name>
        <dbReference type="ChEBI" id="CHEBI:29105"/>
    </ligand>
</feature>
<dbReference type="Gene3D" id="3.90.70.10">
    <property type="entry name" value="Cysteine proteinases"/>
    <property type="match status" value="1"/>
</dbReference>
<evidence type="ECO:0000313" key="18">
    <source>
        <dbReference type="EMBL" id="ESL06110.1"/>
    </source>
</evidence>
<evidence type="ECO:0000256" key="8">
    <source>
        <dbReference type="ARBA" id="ARBA00022801"/>
    </source>
</evidence>
<dbReference type="GO" id="GO:0016579">
    <property type="term" value="P:protein deubiquitination"/>
    <property type="evidence" value="ECO:0007669"/>
    <property type="project" value="InterPro"/>
</dbReference>
<evidence type="ECO:0000256" key="14">
    <source>
        <dbReference type="RuleBase" id="RU366025"/>
    </source>
</evidence>
<dbReference type="InterPro" id="IPR015940">
    <property type="entry name" value="UBA"/>
</dbReference>
<evidence type="ECO:0000256" key="9">
    <source>
        <dbReference type="ARBA" id="ARBA00022807"/>
    </source>
</evidence>
<evidence type="ECO:0000313" key="19">
    <source>
        <dbReference type="Proteomes" id="UP000031737"/>
    </source>
</evidence>
<dbReference type="Pfam" id="PF02148">
    <property type="entry name" value="zf-UBP"/>
    <property type="match status" value="1"/>
</dbReference>
<dbReference type="OrthoDB" id="361536at2759"/>
<organism evidence="18 19">
    <name type="scientific">Trypanosoma rangeli SC58</name>
    <dbReference type="NCBI Taxonomy" id="429131"/>
    <lineage>
        <taxon>Eukaryota</taxon>
        <taxon>Discoba</taxon>
        <taxon>Euglenozoa</taxon>
        <taxon>Kinetoplastea</taxon>
        <taxon>Metakinetoplastina</taxon>
        <taxon>Trypanosomatida</taxon>
        <taxon>Trypanosomatidae</taxon>
        <taxon>Trypanosoma</taxon>
        <taxon>Herpetosoma</taxon>
    </lineage>
</organism>
<dbReference type="GO" id="GO:0005829">
    <property type="term" value="C:cytosol"/>
    <property type="evidence" value="ECO:0007669"/>
    <property type="project" value="TreeGrafter"/>
</dbReference>
<dbReference type="InterPro" id="IPR001607">
    <property type="entry name" value="Znf_UBP"/>
</dbReference>
<dbReference type="InterPro" id="IPR033864">
    <property type="entry name" value="UBA2_scUBP14-like"/>
</dbReference>
<dbReference type="VEuPathDB" id="TriTrypDB:TRSC58_06221"/>
<dbReference type="PROSITE" id="PS50235">
    <property type="entry name" value="USP_3"/>
    <property type="match status" value="1"/>
</dbReference>
<dbReference type="InterPro" id="IPR013083">
    <property type="entry name" value="Znf_RING/FYVE/PHD"/>
</dbReference>
<keyword evidence="3 14" id="KW-0645">Protease</keyword>
<evidence type="ECO:0000256" key="4">
    <source>
        <dbReference type="ARBA" id="ARBA00022723"/>
    </source>
</evidence>
<dbReference type="EC" id="3.4.19.12" evidence="14"/>
<dbReference type="CDD" id="cd14298">
    <property type="entry name" value="UBA2_scUBP14_like"/>
    <property type="match status" value="1"/>
</dbReference>
<evidence type="ECO:0000256" key="7">
    <source>
        <dbReference type="ARBA" id="ARBA00022786"/>
    </source>
</evidence>
<dbReference type="PROSITE" id="PS50030">
    <property type="entry name" value="UBA"/>
    <property type="match status" value="1"/>
</dbReference>
<feature type="domain" description="USP" evidence="16">
    <location>
        <begin position="305"/>
        <end position="726"/>
    </location>
</feature>
<evidence type="ECO:0000256" key="6">
    <source>
        <dbReference type="ARBA" id="ARBA00022771"/>
    </source>
</evidence>
<feature type="domain" description="UBP-type" evidence="17">
    <location>
        <begin position="155"/>
        <end position="263"/>
    </location>
</feature>
<evidence type="ECO:0000259" key="17">
    <source>
        <dbReference type="PROSITE" id="PS50271"/>
    </source>
</evidence>
<sequence>MLPPFNIADEVCAHCWDESVMVVPRPQVAVHKEECAYCCRTCRHEKGTLVCMSCHMGLCAEHVQKHTSIFTTHVMYVWIRELPSKEEDADKVKDVNKLGVVAPKEYESALCCAACAKSFVSPPELAVDCYQRILHATSMGAQVAIEADGSNFVRLQCPHLVCLEQLPNPFQAAPTSSEKCVFDGCDCQLNNWMCMTCGAIGCPREQAGGSGHALQHYLHTMHPAVVKLGTVTPSGADFYCYSCDDEVSDVHFADHMKHFGIDVQTAKKTAKTLGEMQYDYSSQFDFNRITEDGESLVPVFGPGRTGMHNFGNSCYVASVLQCLFSLQPFREAFYHSRETRHQSACRESPYNCHCCQTERVASGLLSGEFSVEGQERTNGITVREFKRVFAQRHPEFSTAGQQDAQEYFLYLVEQMRRYVRPSYSAGVNILHPVDIFRMTMEYRVQCSLCRKVRYTREFDCCLSLPIPLERSVSKPDGNRNLSDEEIETSRPHLTLEACLESLMQTVDIDCRCSACGVPATYSKTTRLGTFPDVIPIFLRRAQFDMETMTVKKLDVFVEAPLELDLEFLRSAGLQADEVAMPEVEEDLPHKRTSMSIKAVDEEALAMLLSMGIDEGVARYALLQTGMNAERAVDYVFSHENIAEQAGFAAVSATVSESSPASVGDGPAQYRLHAMISHMGASAKTGHYVCHLCDAETGKWLLFNDEKVAESRNPPFSMAFLYFYKRVDKA</sequence>
<dbReference type="GO" id="GO:0004843">
    <property type="term" value="F:cysteine-type deubiquitinase activity"/>
    <property type="evidence" value="ECO:0007669"/>
    <property type="project" value="UniProtKB-UniRule"/>
</dbReference>
<dbReference type="AlphaFoldDB" id="A0A061IVL8"/>
<dbReference type="Pfam" id="PF00627">
    <property type="entry name" value="UBA"/>
    <property type="match status" value="1"/>
</dbReference>
<feature type="active site" description="Proton acceptor" evidence="11">
    <location>
        <position position="686"/>
    </location>
</feature>
<evidence type="ECO:0000256" key="1">
    <source>
        <dbReference type="ARBA" id="ARBA00000707"/>
    </source>
</evidence>
<protein>
    <recommendedName>
        <fullName evidence="14">Ubiquitin carboxyl-terminal hydrolase</fullName>
        <ecNumber evidence="14">3.4.19.12</ecNumber>
    </recommendedName>
</protein>
<dbReference type="SMART" id="SM00165">
    <property type="entry name" value="UBA"/>
    <property type="match status" value="1"/>
</dbReference>